<dbReference type="Gene3D" id="1.20.120.230">
    <property type="entry name" value="Alpha-catenin/vinculin-like"/>
    <property type="match status" value="1"/>
</dbReference>
<organism evidence="1 2">
    <name type="scientific">Danaus plexippus plexippus</name>
    <dbReference type="NCBI Taxonomy" id="278856"/>
    <lineage>
        <taxon>Eukaryota</taxon>
        <taxon>Metazoa</taxon>
        <taxon>Ecdysozoa</taxon>
        <taxon>Arthropoda</taxon>
        <taxon>Hexapoda</taxon>
        <taxon>Insecta</taxon>
        <taxon>Pterygota</taxon>
        <taxon>Neoptera</taxon>
        <taxon>Endopterygota</taxon>
        <taxon>Lepidoptera</taxon>
        <taxon>Glossata</taxon>
        <taxon>Ditrysia</taxon>
        <taxon>Papilionoidea</taxon>
        <taxon>Nymphalidae</taxon>
        <taxon>Danainae</taxon>
        <taxon>Danaini</taxon>
        <taxon>Danaina</taxon>
        <taxon>Danaus</taxon>
        <taxon>Danaus</taxon>
    </lineage>
</organism>
<dbReference type="Proteomes" id="UP000007151">
    <property type="component" value="Unassembled WGS sequence"/>
</dbReference>
<sequence>VKETVKAAEGASIKIRTEQGAYRLRWVRRSPWYQI</sequence>
<protein>
    <submittedName>
        <fullName evidence="1">Vinculin</fullName>
    </submittedName>
</protein>
<dbReference type="AlphaFoldDB" id="A0A212ETW1"/>
<reference evidence="1 2" key="1">
    <citation type="journal article" date="2011" name="Cell">
        <title>The monarch butterfly genome yields insights into long-distance migration.</title>
        <authorList>
            <person name="Zhan S."/>
            <person name="Merlin C."/>
            <person name="Boore J.L."/>
            <person name="Reppert S.M."/>
        </authorList>
    </citation>
    <scope>NUCLEOTIDE SEQUENCE [LARGE SCALE GENOMIC DNA]</scope>
    <source>
        <strain evidence="1">F-2</strain>
    </source>
</reference>
<keyword evidence="2" id="KW-1185">Reference proteome</keyword>
<comment type="caution">
    <text evidence="1">The sequence shown here is derived from an EMBL/GenBank/DDBJ whole genome shotgun (WGS) entry which is preliminary data.</text>
</comment>
<name>A0A212ETW1_DANPL</name>
<evidence type="ECO:0000313" key="2">
    <source>
        <dbReference type="Proteomes" id="UP000007151"/>
    </source>
</evidence>
<dbReference type="KEGG" id="dpl:KGM_203737B"/>
<evidence type="ECO:0000313" key="1">
    <source>
        <dbReference type="EMBL" id="OWR44942.1"/>
    </source>
</evidence>
<accession>A0A212ETW1</accession>
<dbReference type="EMBL" id="AGBW02012523">
    <property type="protein sequence ID" value="OWR44942.1"/>
    <property type="molecule type" value="Genomic_DNA"/>
</dbReference>
<proteinExistence type="predicted"/>
<gene>
    <name evidence="1" type="ORF">KGM_203737B</name>
</gene>
<feature type="non-terminal residue" evidence="1">
    <location>
        <position position="1"/>
    </location>
</feature>
<dbReference type="STRING" id="278856.A0A212ETW1"/>
<dbReference type="InParanoid" id="A0A212ETW1"/>